<feature type="region of interest" description="Disordered" evidence="6">
    <location>
        <begin position="47"/>
        <end position="87"/>
    </location>
</feature>
<evidence type="ECO:0000313" key="7">
    <source>
        <dbReference type="EMBL" id="KAG7384130.1"/>
    </source>
</evidence>
<evidence type="ECO:0000256" key="6">
    <source>
        <dbReference type="SAM" id="MobiDB-lite"/>
    </source>
</evidence>
<keyword evidence="3 5" id="KW-0964">Secreted</keyword>
<proteinExistence type="inferred from homology"/>
<feature type="signal peptide" evidence="5">
    <location>
        <begin position="1"/>
        <end position="20"/>
    </location>
</feature>
<evidence type="ECO:0000256" key="4">
    <source>
        <dbReference type="ARBA" id="ARBA00022729"/>
    </source>
</evidence>
<comment type="subcellular location">
    <subcellularLocation>
        <location evidence="1 5">Secreted</location>
    </subcellularLocation>
</comment>
<name>A0A8T1VW52_9STRA</name>
<sequence>MAPIWRTVSVVATLLALSDAISDNEATDSRVTFTDSALMLRLINTNYENGGGSSGTRFLRKSDDDELADFGTEEDDSPEPADNKEKAAIPGLIKGLAGQIPTALCNFFVRLLTQTNKP</sequence>
<organism evidence="7 8">
    <name type="scientific">Phytophthora pseudosyringae</name>
    <dbReference type="NCBI Taxonomy" id="221518"/>
    <lineage>
        <taxon>Eukaryota</taxon>
        <taxon>Sar</taxon>
        <taxon>Stramenopiles</taxon>
        <taxon>Oomycota</taxon>
        <taxon>Peronosporomycetes</taxon>
        <taxon>Peronosporales</taxon>
        <taxon>Peronosporaceae</taxon>
        <taxon>Phytophthora</taxon>
    </lineage>
</organism>
<feature type="chain" id="PRO_5035826065" description="RxLR effector protein" evidence="5">
    <location>
        <begin position="21"/>
        <end position="118"/>
    </location>
</feature>
<dbReference type="Pfam" id="PF16810">
    <property type="entry name" value="RXLR"/>
    <property type="match status" value="1"/>
</dbReference>
<keyword evidence="4 5" id="KW-0732">Signal</keyword>
<dbReference type="Proteomes" id="UP000694044">
    <property type="component" value="Unassembled WGS sequence"/>
</dbReference>
<reference evidence="7" key="1">
    <citation type="submission" date="2021-02" db="EMBL/GenBank/DDBJ databases">
        <authorList>
            <person name="Palmer J.M."/>
        </authorList>
    </citation>
    <scope>NUCLEOTIDE SEQUENCE</scope>
    <source>
        <strain evidence="7">SCRP734</strain>
    </source>
</reference>
<evidence type="ECO:0000256" key="3">
    <source>
        <dbReference type="ARBA" id="ARBA00022525"/>
    </source>
</evidence>
<comment type="function">
    <text evidence="5">Effector that suppresses plant defense responses during pathogen infection.</text>
</comment>
<dbReference type="OrthoDB" id="10443423at2759"/>
<evidence type="ECO:0000256" key="5">
    <source>
        <dbReference type="RuleBase" id="RU367124"/>
    </source>
</evidence>
<comment type="similarity">
    <text evidence="2 5">Belongs to the RxLR effector family.</text>
</comment>
<evidence type="ECO:0000256" key="1">
    <source>
        <dbReference type="ARBA" id="ARBA00004613"/>
    </source>
</evidence>
<comment type="domain">
    <text evidence="5">The RxLR-dEER motif acts to carry the protein into the host cell cytoplasm through binding to cell surface phosphatidylinositol-3-phosphate.</text>
</comment>
<protein>
    <recommendedName>
        <fullName evidence="5">RxLR effector protein</fullName>
    </recommendedName>
</protein>
<evidence type="ECO:0000313" key="8">
    <source>
        <dbReference type="Proteomes" id="UP000694044"/>
    </source>
</evidence>
<dbReference type="InterPro" id="IPR031825">
    <property type="entry name" value="RXLR"/>
</dbReference>
<accession>A0A8T1VW52</accession>
<evidence type="ECO:0000256" key="2">
    <source>
        <dbReference type="ARBA" id="ARBA00010400"/>
    </source>
</evidence>
<feature type="compositionally biased region" description="Acidic residues" evidence="6">
    <location>
        <begin position="64"/>
        <end position="79"/>
    </location>
</feature>
<keyword evidence="8" id="KW-1185">Reference proteome</keyword>
<gene>
    <name evidence="7" type="ORF">PHYPSEUDO_002914</name>
</gene>
<comment type="caution">
    <text evidence="7">The sequence shown here is derived from an EMBL/GenBank/DDBJ whole genome shotgun (WGS) entry which is preliminary data.</text>
</comment>
<dbReference type="EMBL" id="JAGDFM010000155">
    <property type="protein sequence ID" value="KAG7384130.1"/>
    <property type="molecule type" value="Genomic_DNA"/>
</dbReference>
<dbReference type="AlphaFoldDB" id="A0A8T1VW52"/>